<gene>
    <name evidence="2" type="ORF">CRP01_13295</name>
</gene>
<proteinExistence type="predicted"/>
<dbReference type="CDD" id="cd18873">
    <property type="entry name" value="NUDIX_NadM_like"/>
    <property type="match status" value="1"/>
</dbReference>
<name>A0A2D0NCP2_FLAN2</name>
<evidence type="ECO:0000313" key="3">
    <source>
        <dbReference type="Proteomes" id="UP000223913"/>
    </source>
</evidence>
<dbReference type="PROSITE" id="PS51462">
    <property type="entry name" value="NUDIX"/>
    <property type="match status" value="1"/>
</dbReference>
<feature type="domain" description="Nudix hydrolase" evidence="1">
    <location>
        <begin position="23"/>
        <end position="175"/>
    </location>
</feature>
<evidence type="ECO:0000313" key="2">
    <source>
        <dbReference type="EMBL" id="PHN05949.1"/>
    </source>
</evidence>
<dbReference type="EMBL" id="PDUD01000019">
    <property type="protein sequence ID" value="PHN05949.1"/>
    <property type="molecule type" value="Genomic_DNA"/>
</dbReference>
<reference evidence="2 3" key="1">
    <citation type="submission" date="2017-10" db="EMBL/GenBank/DDBJ databases">
        <title>The draft genome sequence of Lewinella nigricans NBRC 102662.</title>
        <authorList>
            <person name="Wang K."/>
        </authorList>
    </citation>
    <scope>NUCLEOTIDE SEQUENCE [LARGE SCALE GENOMIC DNA]</scope>
    <source>
        <strain evidence="2 3">NBRC 102662</strain>
    </source>
</reference>
<dbReference type="Gene3D" id="3.90.79.10">
    <property type="entry name" value="Nucleoside Triphosphate Pyrophosphohydrolase"/>
    <property type="match status" value="1"/>
</dbReference>
<dbReference type="SUPFAM" id="SSF55811">
    <property type="entry name" value="Nudix"/>
    <property type="match status" value="1"/>
</dbReference>
<dbReference type="InterPro" id="IPR036388">
    <property type="entry name" value="WH-like_DNA-bd_sf"/>
</dbReference>
<dbReference type="InterPro" id="IPR015797">
    <property type="entry name" value="NUDIX_hydrolase-like_dom_sf"/>
</dbReference>
<sequence>MEDNTRPQEEISSHIQGGEKQFMPQLSINSVIFGFTGERLVVLATQPPMAEIWVIPGEFVYQTESIDEAAHRSLRQQLGIDEIFLRQFRTFGEADRSFAGQMVDYFEKAGVDKSKYGWLTKRFVTIGYYACADFRKIEPQPSSLFEDIRWIDIDEIDLLAMDHANIVREARAVLTRDLLDLPVIASLLPDTFTIPELQKLHEAILGRAIDRGNFRQKVLRTNILEKVGERNTANTRRPPGLYRFNRNRYRELLEEEVKIGF</sequence>
<keyword evidence="2" id="KW-0378">Hydrolase</keyword>
<accession>A0A2D0NCP2</accession>
<dbReference type="Proteomes" id="UP000223913">
    <property type="component" value="Unassembled WGS sequence"/>
</dbReference>
<dbReference type="InterPro" id="IPR036390">
    <property type="entry name" value="WH_DNA-bd_sf"/>
</dbReference>
<dbReference type="Pfam" id="PF00293">
    <property type="entry name" value="NUDIX"/>
    <property type="match status" value="1"/>
</dbReference>
<dbReference type="Pfam" id="PF21906">
    <property type="entry name" value="WHD_NrtR"/>
    <property type="match status" value="1"/>
</dbReference>
<dbReference type="GO" id="GO:0016787">
    <property type="term" value="F:hydrolase activity"/>
    <property type="evidence" value="ECO:0007669"/>
    <property type="project" value="UniProtKB-KW"/>
</dbReference>
<organism evidence="2 3">
    <name type="scientific">Flavilitoribacter nigricans (strain ATCC 23147 / DSM 23189 / NBRC 102662 / NCIMB 1420 / SS-2)</name>
    <name type="common">Lewinella nigricans</name>
    <dbReference type="NCBI Taxonomy" id="1122177"/>
    <lineage>
        <taxon>Bacteria</taxon>
        <taxon>Pseudomonadati</taxon>
        <taxon>Bacteroidota</taxon>
        <taxon>Saprospiria</taxon>
        <taxon>Saprospirales</taxon>
        <taxon>Lewinellaceae</taxon>
        <taxon>Flavilitoribacter</taxon>
    </lineage>
</organism>
<comment type="caution">
    <text evidence="2">The sequence shown here is derived from an EMBL/GenBank/DDBJ whole genome shotgun (WGS) entry which is preliminary data.</text>
</comment>
<dbReference type="SUPFAM" id="SSF46785">
    <property type="entry name" value="Winged helix' DNA-binding domain"/>
    <property type="match status" value="1"/>
</dbReference>
<dbReference type="InterPro" id="IPR000086">
    <property type="entry name" value="NUDIX_hydrolase_dom"/>
</dbReference>
<protein>
    <submittedName>
        <fullName evidence="2">NUDIX hydrolase</fullName>
    </submittedName>
</protein>
<dbReference type="AlphaFoldDB" id="A0A2D0NCP2"/>
<keyword evidence="3" id="KW-1185">Reference proteome</keyword>
<dbReference type="RefSeq" id="WP_099150542.1">
    <property type="nucleotide sequence ID" value="NZ_PDUD01000019.1"/>
</dbReference>
<dbReference type="Gene3D" id="1.10.10.10">
    <property type="entry name" value="Winged helix-like DNA-binding domain superfamily/Winged helix DNA-binding domain"/>
    <property type="match status" value="1"/>
</dbReference>
<dbReference type="OrthoDB" id="9786141at2"/>
<evidence type="ECO:0000259" key="1">
    <source>
        <dbReference type="PROSITE" id="PS51462"/>
    </source>
</evidence>
<dbReference type="InterPro" id="IPR054105">
    <property type="entry name" value="WHD_NrtR"/>
</dbReference>